<reference evidence="11" key="1">
    <citation type="submission" date="2016-10" db="EMBL/GenBank/DDBJ databases">
        <authorList>
            <person name="Varghese N."/>
            <person name="Submissions S."/>
        </authorList>
    </citation>
    <scope>NUCLEOTIDE SEQUENCE [LARGE SCALE GENOMIC DNA]</scope>
    <source>
        <strain evidence="11">CGMCC 1.8946</strain>
    </source>
</reference>
<feature type="transmembrane region" description="Helical" evidence="8">
    <location>
        <begin position="110"/>
        <end position="131"/>
    </location>
</feature>
<dbReference type="InterPro" id="IPR004812">
    <property type="entry name" value="Efflux_drug-R_Bcr/CmlA"/>
</dbReference>
<keyword evidence="3 8" id="KW-0813">Transport</keyword>
<feature type="transmembrane region" description="Helical" evidence="8">
    <location>
        <begin position="352"/>
        <end position="372"/>
    </location>
</feature>
<feature type="transmembrane region" description="Helical" evidence="8">
    <location>
        <begin position="174"/>
        <end position="194"/>
    </location>
</feature>
<comment type="similarity">
    <text evidence="2 8">Belongs to the major facilitator superfamily. Bcr/CmlA family.</text>
</comment>
<dbReference type="OrthoDB" id="9800416at2"/>
<dbReference type="EMBL" id="FMTT01000055">
    <property type="protein sequence ID" value="SCW81668.1"/>
    <property type="molecule type" value="Genomic_DNA"/>
</dbReference>
<dbReference type="RefSeq" id="WP_090676141.1">
    <property type="nucleotide sequence ID" value="NZ_FMTT01000055.1"/>
</dbReference>
<keyword evidence="7 8" id="KW-0472">Membrane</keyword>
<keyword evidence="6 8" id="KW-1133">Transmembrane helix</keyword>
<dbReference type="PROSITE" id="PS50850">
    <property type="entry name" value="MFS"/>
    <property type="match status" value="1"/>
</dbReference>
<name>A0A1G4TJT4_9BACL</name>
<dbReference type="Proteomes" id="UP000198601">
    <property type="component" value="Unassembled WGS sequence"/>
</dbReference>
<dbReference type="PANTHER" id="PTHR23502:SF132">
    <property type="entry name" value="POLYAMINE TRANSPORTER 2-RELATED"/>
    <property type="match status" value="1"/>
</dbReference>
<dbReference type="FunFam" id="1.20.1720.10:FF:000005">
    <property type="entry name" value="Bcr/CflA family efflux transporter"/>
    <property type="match status" value="1"/>
</dbReference>
<dbReference type="Pfam" id="PF07690">
    <property type="entry name" value="MFS_1"/>
    <property type="match status" value="1"/>
</dbReference>
<gene>
    <name evidence="10" type="ORF">SAMN04487970_10556</name>
</gene>
<evidence type="ECO:0000256" key="5">
    <source>
        <dbReference type="ARBA" id="ARBA00022692"/>
    </source>
</evidence>
<evidence type="ECO:0000313" key="11">
    <source>
        <dbReference type="Proteomes" id="UP000198601"/>
    </source>
</evidence>
<dbReference type="Gene3D" id="1.20.1720.10">
    <property type="entry name" value="Multidrug resistance protein D"/>
    <property type="match status" value="1"/>
</dbReference>
<comment type="subcellular location">
    <subcellularLocation>
        <location evidence="1 8">Cell membrane</location>
        <topology evidence="1 8">Multi-pass membrane protein</topology>
    </subcellularLocation>
</comment>
<proteinExistence type="inferred from homology"/>
<evidence type="ECO:0000313" key="10">
    <source>
        <dbReference type="EMBL" id="SCW81668.1"/>
    </source>
</evidence>
<dbReference type="InterPro" id="IPR020846">
    <property type="entry name" value="MFS_dom"/>
</dbReference>
<evidence type="ECO:0000256" key="2">
    <source>
        <dbReference type="ARBA" id="ARBA00006236"/>
    </source>
</evidence>
<dbReference type="STRING" id="624147.SAMN04487970_10556"/>
<dbReference type="SUPFAM" id="SSF103473">
    <property type="entry name" value="MFS general substrate transporter"/>
    <property type="match status" value="1"/>
</dbReference>
<keyword evidence="4 8" id="KW-1003">Cell membrane</keyword>
<feature type="transmembrane region" description="Helical" evidence="8">
    <location>
        <begin position="84"/>
        <end position="104"/>
    </location>
</feature>
<evidence type="ECO:0000256" key="6">
    <source>
        <dbReference type="ARBA" id="ARBA00022989"/>
    </source>
</evidence>
<dbReference type="InterPro" id="IPR011701">
    <property type="entry name" value="MFS"/>
</dbReference>
<feature type="transmembrane region" description="Helical" evidence="8">
    <location>
        <begin position="289"/>
        <end position="309"/>
    </location>
</feature>
<feature type="transmembrane region" description="Helical" evidence="8">
    <location>
        <begin position="254"/>
        <end position="277"/>
    </location>
</feature>
<dbReference type="CDD" id="cd17320">
    <property type="entry name" value="MFS_MdfA_MDR_like"/>
    <property type="match status" value="1"/>
</dbReference>
<feature type="transmembrane region" description="Helical" evidence="8">
    <location>
        <begin position="315"/>
        <end position="340"/>
    </location>
</feature>
<feature type="domain" description="Major facilitator superfamily (MFS) profile" evidence="9">
    <location>
        <begin position="16"/>
        <end position="403"/>
    </location>
</feature>
<evidence type="ECO:0000256" key="1">
    <source>
        <dbReference type="ARBA" id="ARBA00004651"/>
    </source>
</evidence>
<evidence type="ECO:0000256" key="8">
    <source>
        <dbReference type="RuleBase" id="RU365088"/>
    </source>
</evidence>
<evidence type="ECO:0000256" key="3">
    <source>
        <dbReference type="ARBA" id="ARBA00022448"/>
    </source>
</evidence>
<dbReference type="InterPro" id="IPR036259">
    <property type="entry name" value="MFS_trans_sf"/>
</dbReference>
<evidence type="ECO:0000259" key="9">
    <source>
        <dbReference type="PROSITE" id="PS50850"/>
    </source>
</evidence>
<sequence length="404" mass="41999">MSRIEASAQGSVPSRRIWMVFILGSLSAFGPLSLDMYLPALPKLAGDLNSSTSMAQLSLTACLLGLALGQLYAGPVSDVRGRRLPLLIGLILYGVSSVLCAIAPSAELLVLLRFIQGMAGSAGIVISRAIVRDMYSGTELTKFFSLLMLVNGAAPILAPIVGGQLLEVTSWRGVFVVLGLIGVLMLIAVVLALPETLPQERRSKGGLGNTLTTFRRLLSDRTFIGYALAQGFVIAAMFAYISGSPFVLQDIFGVSPQMFSVCFAINGLGIILAGQVAGRLAGRVSDKRLLVSGLALASIAGVALLLAIVSGAGLYAILVPLFFVVSSVGIVSTAGFSLAMRNQSESAGSASALLGVLSFIFGGIVAPLVGIAGNQTAVPMGIVIAAADVSSVLCYWLLVRRYEK</sequence>
<feature type="transmembrane region" description="Helical" evidence="8">
    <location>
        <begin position="54"/>
        <end position="72"/>
    </location>
</feature>
<keyword evidence="5 8" id="KW-0812">Transmembrane</keyword>
<dbReference type="AlphaFoldDB" id="A0A1G4TJT4"/>
<feature type="transmembrane region" description="Helical" evidence="8">
    <location>
        <begin position="17"/>
        <end position="34"/>
    </location>
</feature>
<dbReference type="GO" id="GO:0042910">
    <property type="term" value="F:xenobiotic transmembrane transporter activity"/>
    <property type="evidence" value="ECO:0007669"/>
    <property type="project" value="InterPro"/>
</dbReference>
<dbReference type="GO" id="GO:0005886">
    <property type="term" value="C:plasma membrane"/>
    <property type="evidence" value="ECO:0007669"/>
    <property type="project" value="UniProtKB-SubCell"/>
</dbReference>
<dbReference type="GO" id="GO:1990961">
    <property type="term" value="P:xenobiotic detoxification by transmembrane export across the plasma membrane"/>
    <property type="evidence" value="ECO:0007669"/>
    <property type="project" value="InterPro"/>
</dbReference>
<evidence type="ECO:0000256" key="7">
    <source>
        <dbReference type="ARBA" id="ARBA00023136"/>
    </source>
</evidence>
<dbReference type="PANTHER" id="PTHR23502">
    <property type="entry name" value="MAJOR FACILITATOR SUPERFAMILY"/>
    <property type="match status" value="1"/>
</dbReference>
<accession>A0A1G4TJT4</accession>
<feature type="transmembrane region" description="Helical" evidence="8">
    <location>
        <begin position="378"/>
        <end position="398"/>
    </location>
</feature>
<protein>
    <recommendedName>
        <fullName evidence="8">Bcr/CflA family efflux transporter</fullName>
    </recommendedName>
</protein>
<evidence type="ECO:0000256" key="4">
    <source>
        <dbReference type="ARBA" id="ARBA00022475"/>
    </source>
</evidence>
<organism evidence="10 11">
    <name type="scientific">Paenibacillus tianmuensis</name>
    <dbReference type="NCBI Taxonomy" id="624147"/>
    <lineage>
        <taxon>Bacteria</taxon>
        <taxon>Bacillati</taxon>
        <taxon>Bacillota</taxon>
        <taxon>Bacilli</taxon>
        <taxon>Bacillales</taxon>
        <taxon>Paenibacillaceae</taxon>
        <taxon>Paenibacillus</taxon>
    </lineage>
</organism>
<keyword evidence="11" id="KW-1185">Reference proteome</keyword>
<feature type="transmembrane region" description="Helical" evidence="8">
    <location>
        <begin position="143"/>
        <end position="162"/>
    </location>
</feature>
<feature type="transmembrane region" description="Helical" evidence="8">
    <location>
        <begin position="223"/>
        <end position="242"/>
    </location>
</feature>
<dbReference type="NCBIfam" id="TIGR00710">
    <property type="entry name" value="efflux_Bcr_CflA"/>
    <property type="match status" value="1"/>
</dbReference>